<dbReference type="Proteomes" id="UP001304050">
    <property type="component" value="Unassembled WGS sequence"/>
</dbReference>
<comment type="caution">
    <text evidence="1">The sequence shown here is derived from an EMBL/GenBank/DDBJ whole genome shotgun (WGS) entry which is preliminary data.</text>
</comment>
<evidence type="ECO:0000313" key="2">
    <source>
        <dbReference type="Proteomes" id="UP001304050"/>
    </source>
</evidence>
<gene>
    <name evidence="1" type="ORF">U8465_03935</name>
</gene>
<accession>A0ACC6MSW1</accession>
<sequence length="240" mass="27016">MLRSAPRQHLLKNKLLNILPEHDFVPLAPHLELVALPRGSIIAKRGENFEHVYFLESGIASLVATTPAGNQAEAGVFGFEGYVPTTAIAGVDSSTHDISMQWDGEAYRMSYENFRVAMEENRNLWKVIIRSIEAFSVQLAYTAVCNAVHDVNERLARWLLMCDDRISGNRLPVTHEFLSMMLSVRRASATTALHVLEGNGFIRSERGIVVIRNREALEEFAHDAYGIPESEYRRLMTGLF</sequence>
<proteinExistence type="predicted"/>
<dbReference type="EMBL" id="JAYESG010000002">
    <property type="protein sequence ID" value="MEA3516300.1"/>
    <property type="molecule type" value="Genomic_DNA"/>
</dbReference>
<evidence type="ECO:0000313" key="1">
    <source>
        <dbReference type="EMBL" id="MEA3516300.1"/>
    </source>
</evidence>
<protein>
    <submittedName>
        <fullName evidence="1">Crp/Fnr family transcriptional regulator</fullName>
    </submittedName>
</protein>
<name>A0ACC6MSW1_9HYPH</name>
<keyword evidence="2" id="KW-1185">Reference proteome</keyword>
<reference evidence="1" key="1">
    <citation type="submission" date="2023-12" db="EMBL/GenBank/DDBJ databases">
        <title>Diversity of Rhizobium in root nodule of phaseolus vulgaris.</title>
        <authorList>
            <person name="Wang H."/>
        </authorList>
    </citation>
    <scope>NUCLEOTIDE SEQUENCE</scope>
    <source>
        <strain evidence="1">MJ31</strain>
    </source>
</reference>
<organism evidence="1 2">
    <name type="scientific">Rhizobium mulingense</name>
    <dbReference type="NCBI Taxonomy" id="3031128"/>
    <lineage>
        <taxon>Bacteria</taxon>
        <taxon>Pseudomonadati</taxon>
        <taxon>Pseudomonadota</taxon>
        <taxon>Alphaproteobacteria</taxon>
        <taxon>Hyphomicrobiales</taxon>
        <taxon>Rhizobiaceae</taxon>
        <taxon>Rhizobium/Agrobacterium group</taxon>
        <taxon>Rhizobium</taxon>
    </lineage>
</organism>